<evidence type="ECO:0000313" key="1">
    <source>
        <dbReference type="EMBL" id="GAG79422.1"/>
    </source>
</evidence>
<accession>X1BDY0</accession>
<proteinExistence type="predicted"/>
<dbReference type="AlphaFoldDB" id="X1BDY0"/>
<dbReference type="EMBL" id="BART01010991">
    <property type="protein sequence ID" value="GAG79422.1"/>
    <property type="molecule type" value="Genomic_DNA"/>
</dbReference>
<sequence>MKSIIDWSKYYRLESDKIRAFKTAFDVNKIYAMNLMAVRGPKGFRKLDYEFAEKRLNVVEIMDKLEKHHFNVFGLTIKDTDGACMWDTKVGWNPIEREI</sequence>
<comment type="caution">
    <text evidence="1">The sequence shown here is derived from an EMBL/GenBank/DDBJ whole genome shotgun (WGS) entry which is preliminary data.</text>
</comment>
<dbReference type="Gene3D" id="3.20.20.80">
    <property type="entry name" value="Glycosidases"/>
    <property type="match status" value="1"/>
</dbReference>
<reference evidence="1" key="1">
    <citation type="journal article" date="2014" name="Front. Microbiol.">
        <title>High frequency of phylogenetically diverse reductive dehalogenase-homologous genes in deep subseafloor sedimentary metagenomes.</title>
        <authorList>
            <person name="Kawai M."/>
            <person name="Futagami T."/>
            <person name="Toyoda A."/>
            <person name="Takaki Y."/>
            <person name="Nishi S."/>
            <person name="Hori S."/>
            <person name="Arai W."/>
            <person name="Tsubouchi T."/>
            <person name="Morono Y."/>
            <person name="Uchiyama I."/>
            <person name="Ito T."/>
            <person name="Fujiyama A."/>
            <person name="Inagaki F."/>
            <person name="Takami H."/>
        </authorList>
    </citation>
    <scope>NUCLEOTIDE SEQUENCE</scope>
    <source>
        <strain evidence="1">Expedition CK06-06</strain>
    </source>
</reference>
<organism evidence="1">
    <name type="scientific">marine sediment metagenome</name>
    <dbReference type="NCBI Taxonomy" id="412755"/>
    <lineage>
        <taxon>unclassified sequences</taxon>
        <taxon>metagenomes</taxon>
        <taxon>ecological metagenomes</taxon>
    </lineage>
</organism>
<gene>
    <name evidence="1" type="ORF">S01H4_23632</name>
</gene>
<protein>
    <submittedName>
        <fullName evidence="1">Uncharacterized protein</fullName>
    </submittedName>
</protein>
<name>X1BDY0_9ZZZZ</name>